<evidence type="ECO:0000313" key="8">
    <source>
        <dbReference type="Proteomes" id="UP000287188"/>
    </source>
</evidence>
<protein>
    <recommendedName>
        <fullName evidence="6">Major facilitator superfamily (MFS) profile domain-containing protein</fullName>
    </recommendedName>
</protein>
<dbReference type="Pfam" id="PF07690">
    <property type="entry name" value="MFS_1"/>
    <property type="match status" value="1"/>
</dbReference>
<dbReference type="Gene3D" id="1.20.1250.20">
    <property type="entry name" value="MFS general substrate transporter like domains"/>
    <property type="match status" value="2"/>
</dbReference>
<dbReference type="InterPro" id="IPR020846">
    <property type="entry name" value="MFS_dom"/>
</dbReference>
<dbReference type="OrthoDB" id="9796441at2"/>
<dbReference type="PROSITE" id="PS50850">
    <property type="entry name" value="MFS"/>
    <property type="match status" value="1"/>
</dbReference>
<feature type="transmembrane region" description="Helical" evidence="5">
    <location>
        <begin position="479"/>
        <end position="501"/>
    </location>
</feature>
<feature type="transmembrane region" description="Helical" evidence="5">
    <location>
        <begin position="290"/>
        <end position="307"/>
    </location>
</feature>
<evidence type="ECO:0000313" key="7">
    <source>
        <dbReference type="EMBL" id="GCE19234.1"/>
    </source>
</evidence>
<evidence type="ECO:0000256" key="5">
    <source>
        <dbReference type="SAM" id="Phobius"/>
    </source>
</evidence>
<dbReference type="EMBL" id="BIFS01000001">
    <property type="protein sequence ID" value="GCE19234.1"/>
    <property type="molecule type" value="Genomic_DNA"/>
</dbReference>
<feature type="transmembrane region" description="Helical" evidence="5">
    <location>
        <begin position="131"/>
        <end position="151"/>
    </location>
</feature>
<proteinExistence type="predicted"/>
<dbReference type="GO" id="GO:0005886">
    <property type="term" value="C:plasma membrane"/>
    <property type="evidence" value="ECO:0007669"/>
    <property type="project" value="UniProtKB-SubCell"/>
</dbReference>
<feature type="transmembrane region" description="Helical" evidence="5">
    <location>
        <begin position="29"/>
        <end position="55"/>
    </location>
</feature>
<feature type="transmembrane region" description="Helical" evidence="5">
    <location>
        <begin position="256"/>
        <end position="278"/>
    </location>
</feature>
<reference evidence="8" key="1">
    <citation type="submission" date="2018-12" db="EMBL/GenBank/DDBJ databases">
        <title>Tengunoibacter tsumagoiensis gen. nov., sp. nov., Dictyobacter kobayashii sp. nov., D. alpinus sp. nov., and D. joshuensis sp. nov. and description of Dictyobacteraceae fam. nov. within the order Ktedonobacterales isolated from Tengu-no-mugimeshi.</title>
        <authorList>
            <person name="Wang C.M."/>
            <person name="Zheng Y."/>
            <person name="Sakai Y."/>
            <person name="Toyoda A."/>
            <person name="Minakuchi Y."/>
            <person name="Abe K."/>
            <person name="Yokota A."/>
            <person name="Yabe S."/>
        </authorList>
    </citation>
    <scope>NUCLEOTIDE SEQUENCE [LARGE SCALE GENOMIC DNA]</scope>
    <source>
        <strain evidence="8">Uno11</strain>
    </source>
</reference>
<dbReference type="InterPro" id="IPR036259">
    <property type="entry name" value="MFS_trans_sf"/>
</dbReference>
<feature type="domain" description="Major facilitator superfamily (MFS) profile" evidence="6">
    <location>
        <begin position="28"/>
        <end position="506"/>
    </location>
</feature>
<feature type="transmembrane region" description="Helical" evidence="5">
    <location>
        <begin position="385"/>
        <end position="408"/>
    </location>
</feature>
<organism evidence="7 8">
    <name type="scientific">Dictyobacter kobayashii</name>
    <dbReference type="NCBI Taxonomy" id="2014872"/>
    <lineage>
        <taxon>Bacteria</taxon>
        <taxon>Bacillati</taxon>
        <taxon>Chloroflexota</taxon>
        <taxon>Ktedonobacteria</taxon>
        <taxon>Ktedonobacterales</taxon>
        <taxon>Dictyobacteraceae</taxon>
        <taxon>Dictyobacter</taxon>
    </lineage>
</organism>
<feature type="transmembrane region" description="Helical" evidence="5">
    <location>
        <begin position="106"/>
        <end position="125"/>
    </location>
</feature>
<evidence type="ECO:0000256" key="1">
    <source>
        <dbReference type="ARBA" id="ARBA00004651"/>
    </source>
</evidence>
<feature type="transmembrane region" description="Helical" evidence="5">
    <location>
        <begin position="319"/>
        <end position="338"/>
    </location>
</feature>
<feature type="transmembrane region" description="Helical" evidence="5">
    <location>
        <begin position="414"/>
        <end position="435"/>
    </location>
</feature>
<dbReference type="SUPFAM" id="SSF103473">
    <property type="entry name" value="MFS general substrate transporter"/>
    <property type="match status" value="1"/>
</dbReference>
<dbReference type="InterPro" id="IPR005829">
    <property type="entry name" value="Sugar_transporter_CS"/>
</dbReference>
<feature type="transmembrane region" description="Helical" evidence="5">
    <location>
        <begin position="199"/>
        <end position="222"/>
    </location>
</feature>
<evidence type="ECO:0000259" key="6">
    <source>
        <dbReference type="PROSITE" id="PS50850"/>
    </source>
</evidence>
<feature type="transmembrane region" description="Helical" evidence="5">
    <location>
        <begin position="163"/>
        <end position="187"/>
    </location>
</feature>
<sequence>MTVVDQGGDTLSSQPEAGSSLAELHWGQIIAISIFWFALNFHWAAIGTIILPSQVFKLVGQLHQGEALAYILVPGAFVALITNPLWGMVSDHTRGRLARWGRRRPYILAGTLLNIGGLIWMALAPDIPSLALAYILVQFSSNMAQAPFHALLPDIVPSNQRGLASGIMGFLLITGNIGGVLTASMFVDASKPLSQYQQSLWMIYTIIIIVLVAFMLITILVVKERALSSATTTPYKERSETAPGSRFPGWLTRARIVTVGGTLLAALLTWGLIAGWNAVHIGGLQINNDILQVVLELVATVGILRLFEFRPRSNPDFAWVLFTRLLMMMGIYTIQTFLQYYMRDVVQAAHPEQQTSNFTIVVALTSLISAFAAGWLSDHYGRKRMVYLSGSFMALVGLVFVVTHSLLIVTISGAIFGLGYGAYQSVDWALVADVLPSRQNYARDMGVWNISLALPQIIAPVLGGPLIDAFARSGHTVQGYQILFLMAIVYCVLGTITVRYIRGVTR</sequence>
<comment type="subcellular location">
    <subcellularLocation>
        <location evidence="1">Cell membrane</location>
        <topology evidence="1">Multi-pass membrane protein</topology>
    </subcellularLocation>
</comment>
<comment type="caution">
    <text evidence="7">The sequence shown here is derived from an EMBL/GenBank/DDBJ whole genome shotgun (WGS) entry which is preliminary data.</text>
</comment>
<dbReference type="AlphaFoldDB" id="A0A402AJJ2"/>
<dbReference type="GO" id="GO:0022857">
    <property type="term" value="F:transmembrane transporter activity"/>
    <property type="evidence" value="ECO:0007669"/>
    <property type="project" value="InterPro"/>
</dbReference>
<dbReference type="Proteomes" id="UP000287188">
    <property type="component" value="Unassembled WGS sequence"/>
</dbReference>
<dbReference type="Pfam" id="PF13347">
    <property type="entry name" value="MFS_2"/>
    <property type="match status" value="1"/>
</dbReference>
<dbReference type="PROSITE" id="PS00216">
    <property type="entry name" value="SUGAR_TRANSPORT_1"/>
    <property type="match status" value="1"/>
</dbReference>
<dbReference type="InterPro" id="IPR011701">
    <property type="entry name" value="MFS"/>
</dbReference>
<dbReference type="RefSeq" id="WP_126551093.1">
    <property type="nucleotide sequence ID" value="NZ_BIFS01000001.1"/>
</dbReference>
<feature type="transmembrane region" description="Helical" evidence="5">
    <location>
        <begin position="447"/>
        <end position="467"/>
    </location>
</feature>
<feature type="transmembrane region" description="Helical" evidence="5">
    <location>
        <begin position="67"/>
        <end position="86"/>
    </location>
</feature>
<evidence type="ECO:0000256" key="4">
    <source>
        <dbReference type="ARBA" id="ARBA00023136"/>
    </source>
</evidence>
<dbReference type="PANTHER" id="PTHR23528:SF1">
    <property type="entry name" value="MAJOR FACILITATOR SUPERFAMILY (MFS) PROFILE DOMAIN-CONTAINING PROTEIN"/>
    <property type="match status" value="1"/>
</dbReference>
<gene>
    <name evidence="7" type="ORF">KDK_30340</name>
</gene>
<dbReference type="PANTHER" id="PTHR23528">
    <property type="match status" value="1"/>
</dbReference>
<name>A0A402AJJ2_9CHLR</name>
<accession>A0A402AJJ2</accession>
<evidence type="ECO:0000256" key="3">
    <source>
        <dbReference type="ARBA" id="ARBA00022989"/>
    </source>
</evidence>
<keyword evidence="3 5" id="KW-1133">Transmembrane helix</keyword>
<keyword evidence="4 5" id="KW-0472">Membrane</keyword>
<feature type="transmembrane region" description="Helical" evidence="5">
    <location>
        <begin position="358"/>
        <end position="376"/>
    </location>
</feature>
<keyword evidence="2 5" id="KW-0812">Transmembrane</keyword>
<keyword evidence="8" id="KW-1185">Reference proteome</keyword>
<evidence type="ECO:0000256" key="2">
    <source>
        <dbReference type="ARBA" id="ARBA00022692"/>
    </source>
</evidence>